<keyword evidence="1" id="KW-0812">Transmembrane</keyword>
<dbReference type="KEGG" id="ruv:EC9_15950"/>
<evidence type="ECO:0000256" key="1">
    <source>
        <dbReference type="SAM" id="Phobius"/>
    </source>
</evidence>
<organism evidence="2 3">
    <name type="scientific">Rosistilla ulvae</name>
    <dbReference type="NCBI Taxonomy" id="1930277"/>
    <lineage>
        <taxon>Bacteria</taxon>
        <taxon>Pseudomonadati</taxon>
        <taxon>Planctomycetota</taxon>
        <taxon>Planctomycetia</taxon>
        <taxon>Pirellulales</taxon>
        <taxon>Pirellulaceae</taxon>
        <taxon>Rosistilla</taxon>
    </lineage>
</organism>
<reference evidence="2 3" key="1">
    <citation type="submission" date="2019-02" db="EMBL/GenBank/DDBJ databases">
        <title>Deep-cultivation of Planctomycetes and their phenomic and genomic characterization uncovers novel biology.</title>
        <authorList>
            <person name="Wiegand S."/>
            <person name="Jogler M."/>
            <person name="Boedeker C."/>
            <person name="Pinto D."/>
            <person name="Vollmers J."/>
            <person name="Rivas-Marin E."/>
            <person name="Kohn T."/>
            <person name="Peeters S.H."/>
            <person name="Heuer A."/>
            <person name="Rast P."/>
            <person name="Oberbeckmann S."/>
            <person name="Bunk B."/>
            <person name="Jeske O."/>
            <person name="Meyerdierks A."/>
            <person name="Storesund J.E."/>
            <person name="Kallscheuer N."/>
            <person name="Luecker S."/>
            <person name="Lage O.M."/>
            <person name="Pohl T."/>
            <person name="Merkel B.J."/>
            <person name="Hornburger P."/>
            <person name="Mueller R.-W."/>
            <person name="Bruemmer F."/>
            <person name="Labrenz M."/>
            <person name="Spormann A.M."/>
            <person name="Op den Camp H."/>
            <person name="Overmann J."/>
            <person name="Amann R."/>
            <person name="Jetten M.S.M."/>
            <person name="Mascher T."/>
            <person name="Medema M.H."/>
            <person name="Devos D.P."/>
            <person name="Kaster A.-K."/>
            <person name="Ovreas L."/>
            <person name="Rohde M."/>
            <person name="Galperin M.Y."/>
            <person name="Jogler C."/>
        </authorList>
    </citation>
    <scope>NUCLEOTIDE SEQUENCE [LARGE SCALE GENOMIC DNA]</scope>
    <source>
        <strain evidence="2 3">EC9</strain>
    </source>
</reference>
<dbReference type="OrthoDB" id="5524691at2"/>
<gene>
    <name evidence="2" type="ORF">EC9_15950</name>
</gene>
<feature type="transmembrane region" description="Helical" evidence="1">
    <location>
        <begin position="74"/>
        <end position="97"/>
    </location>
</feature>
<feature type="transmembrane region" description="Helical" evidence="1">
    <location>
        <begin position="221"/>
        <end position="244"/>
    </location>
</feature>
<evidence type="ECO:0000313" key="2">
    <source>
        <dbReference type="EMBL" id="QDS87417.1"/>
    </source>
</evidence>
<sequence>MNDPIVAELVAADLPTPEPVESDDAYHRYVCDTDRTGFWGTIDRWSDRAARWLNPILIKEARQSLKSRQFSGTFFLLLIASLFWMTVGVVTLAPDIYYVPSGVYMMTGYYFLLAVPMLAMVPLAAHRSLSSELDEGTFEMLAITKLSALRIVTGKLGSALLQMLVYFAVLVPCFAFCYLLRGVDLPMIATTIVVVFTVSFLLTTWGLLLSTIAQTRATQMLTMLMLLVAIFFAEIFSAIFVLSAVYTQELIWDLEALLFTGLFGLVAVSCMVLFVKAAASRIAPVTENRSTPLRWIMFVQQLIWIGSIATFALWSSDDDVLMFGCLMLGGYWLLMGTLMLGESVDLSPRVLRTLPETTLGRMFLLWMIPGPGTGYMFALTTSATGILALGMCSLIVGGSIQPFVFAMLMIGYLLMYLSAVRLIVLVVARRFGSSMGLALAAMCSLLVLGIVVPSVFMAIVTGAPSSFYGVQETTNWMWTIYRVFDDQKLDEAVVAATLVLGGSLAMINLFLLFREFSFRHVATPTRVTEDEASTAI</sequence>
<feature type="transmembrane region" description="Helical" evidence="1">
    <location>
        <begin position="436"/>
        <end position="460"/>
    </location>
</feature>
<keyword evidence="3" id="KW-1185">Reference proteome</keyword>
<accession>A0A517LXS2</accession>
<proteinExistence type="predicted"/>
<feature type="transmembrane region" description="Helical" evidence="1">
    <location>
        <begin position="256"/>
        <end position="275"/>
    </location>
</feature>
<protein>
    <recommendedName>
        <fullName evidence="4">ABC-2 family transporter protein</fullName>
    </recommendedName>
</protein>
<feature type="transmembrane region" description="Helical" evidence="1">
    <location>
        <begin position="103"/>
        <end position="125"/>
    </location>
</feature>
<dbReference type="Proteomes" id="UP000319557">
    <property type="component" value="Chromosome"/>
</dbReference>
<keyword evidence="1" id="KW-1133">Transmembrane helix</keyword>
<feature type="transmembrane region" description="Helical" evidence="1">
    <location>
        <begin position="403"/>
        <end position="424"/>
    </location>
</feature>
<feature type="transmembrane region" description="Helical" evidence="1">
    <location>
        <begin position="295"/>
        <end position="314"/>
    </location>
</feature>
<dbReference type="RefSeq" id="WP_145343768.1">
    <property type="nucleotide sequence ID" value="NZ_CP036261.1"/>
</dbReference>
<feature type="transmembrane region" description="Helical" evidence="1">
    <location>
        <begin position="320"/>
        <end position="341"/>
    </location>
</feature>
<dbReference type="EMBL" id="CP036261">
    <property type="protein sequence ID" value="QDS87417.1"/>
    <property type="molecule type" value="Genomic_DNA"/>
</dbReference>
<feature type="transmembrane region" description="Helical" evidence="1">
    <location>
        <begin position="492"/>
        <end position="513"/>
    </location>
</feature>
<feature type="transmembrane region" description="Helical" evidence="1">
    <location>
        <begin position="187"/>
        <end position="209"/>
    </location>
</feature>
<keyword evidence="1" id="KW-0472">Membrane</keyword>
<feature type="transmembrane region" description="Helical" evidence="1">
    <location>
        <begin position="362"/>
        <end position="391"/>
    </location>
</feature>
<evidence type="ECO:0000313" key="3">
    <source>
        <dbReference type="Proteomes" id="UP000319557"/>
    </source>
</evidence>
<feature type="transmembrane region" description="Helical" evidence="1">
    <location>
        <begin position="159"/>
        <end position="181"/>
    </location>
</feature>
<dbReference type="AlphaFoldDB" id="A0A517LXS2"/>
<evidence type="ECO:0008006" key="4">
    <source>
        <dbReference type="Google" id="ProtNLM"/>
    </source>
</evidence>
<name>A0A517LXS2_9BACT</name>